<comment type="cofactor">
    <cofactor evidence="8">
        <name>Mg(2+)</name>
        <dbReference type="ChEBI" id="CHEBI:18420"/>
    </cofactor>
    <text evidence="8">Binds 1 Mg(2+) ion per subunit.</text>
</comment>
<feature type="binding site" evidence="8">
    <location>
        <begin position="336"/>
        <end position="338"/>
    </location>
    <ligand>
        <name>GTP</name>
        <dbReference type="ChEBI" id="CHEBI:37565"/>
    </ligand>
</feature>
<keyword evidence="2 8" id="KW-0436">Ligase</keyword>
<gene>
    <name evidence="8" type="primary">purA</name>
    <name evidence="9" type="ORF">H9698_06800</name>
</gene>
<keyword evidence="4 8" id="KW-0547">Nucleotide-binding</keyword>
<feature type="binding site" evidence="8">
    <location>
        <begin position="304"/>
        <end position="310"/>
    </location>
    <ligand>
        <name>substrate</name>
    </ligand>
</feature>
<dbReference type="GO" id="GO:0046040">
    <property type="term" value="P:IMP metabolic process"/>
    <property type="evidence" value="ECO:0007669"/>
    <property type="project" value="TreeGrafter"/>
</dbReference>
<keyword evidence="5 8" id="KW-0658">Purine biosynthesis</keyword>
<dbReference type="GO" id="GO:0044208">
    <property type="term" value="P:'de novo' AMP biosynthetic process"/>
    <property type="evidence" value="ECO:0007669"/>
    <property type="project" value="UniProtKB-UniRule"/>
</dbReference>
<keyword evidence="3 8" id="KW-0479">Metal-binding</keyword>
<comment type="subcellular location">
    <subcellularLocation>
        <location evidence="8">Cytoplasm</location>
    </subcellularLocation>
</comment>
<name>A0A9D2Q6P5_9FIRM</name>
<organism evidence="9 10">
    <name type="scientific">Candidatus Ruthenibacterium merdavium</name>
    <dbReference type="NCBI Taxonomy" id="2838752"/>
    <lineage>
        <taxon>Bacteria</taxon>
        <taxon>Bacillati</taxon>
        <taxon>Bacillota</taxon>
        <taxon>Clostridia</taxon>
        <taxon>Eubacteriales</taxon>
        <taxon>Oscillospiraceae</taxon>
        <taxon>Ruthenibacterium</taxon>
    </lineage>
</organism>
<evidence type="ECO:0000256" key="5">
    <source>
        <dbReference type="ARBA" id="ARBA00022755"/>
    </source>
</evidence>
<sequence>MLTAITGINWGDEGKGRMVDLLSREYDIVVRYQGGNNAGHTVVNENGKFILNLLPSGILRPEVVCVMGNGMVIDPAHLEKEIATLREQGVVIDPSHLKISDRATICMPYHVQEDGLEEDRLSKSGSQFGSTRRGIAYSYGDKFMKKTLRMGDLLHLDDSVKHRLQTMIEWKNLTLERIYGEKPVDLEEMWAWCQHYAEVFRDYICDTGAYLAHADDSGKKILFEAQLGALRDIDFGIYPFTSSSNVIGSYAPIGAGIPGHKLDLSIGIMKAYSSCVGEGPFTAELAMTEEEKHALRESGHEYGAATGRPRRVGPFDAVASRYGVECQGADILALTLLDVLDYMDEIPVVEKYLVNGQETTRFPMGGDLDRAMPVVKKMPGWKCDITKCRRWADLPQEAKDYIEYLEKAVGCPIRYISVGADREAYLVKE</sequence>
<feature type="binding site" evidence="8">
    <location>
        <position position="12"/>
    </location>
    <ligand>
        <name>Mg(2+)</name>
        <dbReference type="ChEBI" id="CHEBI:18420"/>
    </ligand>
</feature>
<keyword evidence="7 8" id="KW-0342">GTP-binding</keyword>
<evidence type="ECO:0000313" key="10">
    <source>
        <dbReference type="Proteomes" id="UP000823918"/>
    </source>
</evidence>
<comment type="function">
    <text evidence="8">Plays an important role in the de novo pathway of purine nucleotide biosynthesis. Catalyzes the first committed step in the biosynthesis of AMP from IMP.</text>
</comment>
<dbReference type="GO" id="GO:0000287">
    <property type="term" value="F:magnesium ion binding"/>
    <property type="evidence" value="ECO:0007669"/>
    <property type="project" value="UniProtKB-UniRule"/>
</dbReference>
<feature type="binding site" evidence="8">
    <location>
        <begin position="417"/>
        <end position="419"/>
    </location>
    <ligand>
        <name>GTP</name>
        <dbReference type="ChEBI" id="CHEBI:37565"/>
    </ligand>
</feature>
<reference evidence="9" key="2">
    <citation type="submission" date="2021-04" db="EMBL/GenBank/DDBJ databases">
        <authorList>
            <person name="Gilroy R."/>
        </authorList>
    </citation>
    <scope>NUCLEOTIDE SEQUENCE</scope>
    <source>
        <strain evidence="9">5933</strain>
    </source>
</reference>
<dbReference type="AlphaFoldDB" id="A0A9D2Q6P5"/>
<comment type="catalytic activity">
    <reaction evidence="8">
        <text>IMP + L-aspartate + GTP = N(6)-(1,2-dicarboxyethyl)-AMP + GDP + phosphate + 2 H(+)</text>
        <dbReference type="Rhea" id="RHEA:15753"/>
        <dbReference type="ChEBI" id="CHEBI:15378"/>
        <dbReference type="ChEBI" id="CHEBI:29991"/>
        <dbReference type="ChEBI" id="CHEBI:37565"/>
        <dbReference type="ChEBI" id="CHEBI:43474"/>
        <dbReference type="ChEBI" id="CHEBI:57567"/>
        <dbReference type="ChEBI" id="CHEBI:58053"/>
        <dbReference type="ChEBI" id="CHEBI:58189"/>
        <dbReference type="EC" id="6.3.4.4"/>
    </reaction>
</comment>
<accession>A0A9D2Q6P5</accession>
<feature type="binding site" description="in other chain" evidence="8">
    <location>
        <begin position="37"/>
        <end position="40"/>
    </location>
    <ligand>
        <name>IMP</name>
        <dbReference type="ChEBI" id="CHEBI:58053"/>
        <note>ligand shared between dimeric partners</note>
    </ligand>
</feature>
<feature type="binding site" evidence="8">
    <location>
        <begin position="39"/>
        <end position="41"/>
    </location>
    <ligand>
        <name>GTP</name>
        <dbReference type="ChEBI" id="CHEBI:37565"/>
    </ligand>
</feature>
<dbReference type="GO" id="GO:0005737">
    <property type="term" value="C:cytoplasm"/>
    <property type="evidence" value="ECO:0007669"/>
    <property type="project" value="UniProtKB-SubCell"/>
</dbReference>
<dbReference type="GO" id="GO:0005525">
    <property type="term" value="F:GTP binding"/>
    <property type="evidence" value="ECO:0007669"/>
    <property type="project" value="UniProtKB-UniRule"/>
</dbReference>
<evidence type="ECO:0000256" key="1">
    <source>
        <dbReference type="ARBA" id="ARBA00011738"/>
    </source>
</evidence>
<keyword evidence="6 8" id="KW-0460">Magnesium</keyword>
<keyword evidence="8" id="KW-0963">Cytoplasm</keyword>
<feature type="binding site" description="in other chain" evidence="8">
    <location>
        <begin position="12"/>
        <end position="15"/>
    </location>
    <ligand>
        <name>IMP</name>
        <dbReference type="ChEBI" id="CHEBI:58053"/>
        <note>ligand shared between dimeric partners</note>
    </ligand>
</feature>
<dbReference type="InterPro" id="IPR027417">
    <property type="entry name" value="P-loop_NTPase"/>
</dbReference>
<evidence type="ECO:0000256" key="7">
    <source>
        <dbReference type="ARBA" id="ARBA00023134"/>
    </source>
</evidence>
<protein>
    <recommendedName>
        <fullName evidence="8">Adenylosuccinate synthetase</fullName>
        <shortName evidence="8">AMPSase</shortName>
        <shortName evidence="8">AdSS</shortName>
        <ecNumber evidence="8">6.3.4.4</ecNumber>
    </recommendedName>
    <alternativeName>
        <fullName evidence="8">IMP--aspartate ligase</fullName>
    </alternativeName>
</protein>
<feature type="binding site" evidence="8">
    <location>
        <begin position="11"/>
        <end position="17"/>
    </location>
    <ligand>
        <name>GTP</name>
        <dbReference type="ChEBI" id="CHEBI:37565"/>
    </ligand>
</feature>
<dbReference type="EC" id="6.3.4.4" evidence="8"/>
<dbReference type="PANTHER" id="PTHR11846:SF0">
    <property type="entry name" value="ADENYLOSUCCINATE SYNTHETASE"/>
    <property type="match status" value="1"/>
</dbReference>
<dbReference type="SMART" id="SM00788">
    <property type="entry name" value="Adenylsucc_synt"/>
    <property type="match status" value="1"/>
</dbReference>
<dbReference type="PANTHER" id="PTHR11846">
    <property type="entry name" value="ADENYLOSUCCINATE SYNTHETASE"/>
    <property type="match status" value="1"/>
</dbReference>
<feature type="binding site" evidence="8">
    <location>
        <position position="39"/>
    </location>
    <ligand>
        <name>Mg(2+)</name>
        <dbReference type="ChEBI" id="CHEBI:18420"/>
    </ligand>
</feature>
<feature type="active site" description="Proton donor" evidence="8">
    <location>
        <position position="40"/>
    </location>
</feature>
<proteinExistence type="inferred from homology"/>
<feature type="binding site" description="in other chain" evidence="8">
    <location>
        <position position="131"/>
    </location>
    <ligand>
        <name>IMP</name>
        <dbReference type="ChEBI" id="CHEBI:58053"/>
        <note>ligand shared between dimeric partners</note>
    </ligand>
</feature>
<dbReference type="SUPFAM" id="SSF52540">
    <property type="entry name" value="P-loop containing nucleoside triphosphate hydrolases"/>
    <property type="match status" value="1"/>
</dbReference>
<dbReference type="GO" id="GO:0004019">
    <property type="term" value="F:adenylosuccinate synthase activity"/>
    <property type="evidence" value="ECO:0007669"/>
    <property type="project" value="UniProtKB-UniRule"/>
</dbReference>
<comment type="caution">
    <text evidence="9">The sequence shown here is derived from an EMBL/GenBank/DDBJ whole genome shotgun (WGS) entry which is preliminary data.</text>
</comment>
<feature type="binding site" evidence="8">
    <location>
        <position position="310"/>
    </location>
    <ligand>
        <name>GTP</name>
        <dbReference type="ChEBI" id="CHEBI:37565"/>
    </ligand>
</feature>
<evidence type="ECO:0000313" key="9">
    <source>
        <dbReference type="EMBL" id="HJC72486.1"/>
    </source>
</evidence>
<comment type="pathway">
    <text evidence="8">Purine metabolism; AMP biosynthesis via de novo pathway; AMP from IMP: step 1/2.</text>
</comment>
<dbReference type="Pfam" id="PF00709">
    <property type="entry name" value="Adenylsucc_synt"/>
    <property type="match status" value="1"/>
</dbReference>
<dbReference type="EMBL" id="DWWA01000032">
    <property type="protein sequence ID" value="HJC72486.1"/>
    <property type="molecule type" value="Genomic_DNA"/>
</dbReference>
<feature type="binding site" evidence="8">
    <location>
        <position position="145"/>
    </location>
    <ligand>
        <name>IMP</name>
        <dbReference type="ChEBI" id="CHEBI:58053"/>
        <note>ligand shared between dimeric partners</note>
    </ligand>
</feature>
<dbReference type="Gene3D" id="3.40.440.10">
    <property type="entry name" value="Adenylosuccinate Synthetase, subunit A, domain 1"/>
    <property type="match status" value="1"/>
</dbReference>
<reference evidence="9" key="1">
    <citation type="journal article" date="2021" name="PeerJ">
        <title>Extensive microbial diversity within the chicken gut microbiome revealed by metagenomics and culture.</title>
        <authorList>
            <person name="Gilroy R."/>
            <person name="Ravi A."/>
            <person name="Getino M."/>
            <person name="Pursley I."/>
            <person name="Horton D.L."/>
            <person name="Alikhan N.F."/>
            <person name="Baker D."/>
            <person name="Gharbi K."/>
            <person name="Hall N."/>
            <person name="Watson M."/>
            <person name="Adriaenssens E.M."/>
            <person name="Foster-Nyarko E."/>
            <person name="Jarju S."/>
            <person name="Secka A."/>
            <person name="Antonio M."/>
            <person name="Oren A."/>
            <person name="Chaudhuri R.R."/>
            <person name="La Ragione R."/>
            <person name="Hildebrand F."/>
            <person name="Pallen M.J."/>
        </authorList>
    </citation>
    <scope>NUCLEOTIDE SEQUENCE</scope>
    <source>
        <strain evidence="9">5933</strain>
    </source>
</reference>
<feature type="active site" description="Proton acceptor" evidence="8">
    <location>
        <position position="12"/>
    </location>
</feature>
<evidence type="ECO:0000256" key="8">
    <source>
        <dbReference type="HAMAP-Rule" id="MF_00011"/>
    </source>
</evidence>
<evidence type="ECO:0000256" key="4">
    <source>
        <dbReference type="ARBA" id="ARBA00022741"/>
    </source>
</evidence>
<dbReference type="Proteomes" id="UP000823918">
    <property type="component" value="Unassembled WGS sequence"/>
</dbReference>
<dbReference type="Gene3D" id="3.90.170.10">
    <property type="entry name" value="Adenylosuccinate Synthetase, subunit A, domain 3"/>
    <property type="match status" value="1"/>
</dbReference>
<dbReference type="InterPro" id="IPR042111">
    <property type="entry name" value="Adenylosuccinate_synth_dom3"/>
</dbReference>
<feature type="binding site" description="in other chain" evidence="8">
    <location>
        <position position="308"/>
    </location>
    <ligand>
        <name>IMP</name>
        <dbReference type="ChEBI" id="CHEBI:58053"/>
        <note>ligand shared between dimeric partners</note>
    </ligand>
</feature>
<evidence type="ECO:0000256" key="2">
    <source>
        <dbReference type="ARBA" id="ARBA00022598"/>
    </source>
</evidence>
<dbReference type="InterPro" id="IPR001114">
    <property type="entry name" value="Adenylosuccinate_synthetase"/>
</dbReference>
<comment type="subunit">
    <text evidence="1 8">Homodimer.</text>
</comment>
<evidence type="ECO:0000256" key="6">
    <source>
        <dbReference type="ARBA" id="ARBA00022842"/>
    </source>
</evidence>
<dbReference type="CDD" id="cd03108">
    <property type="entry name" value="AdSS"/>
    <property type="match status" value="1"/>
</dbReference>
<dbReference type="InterPro" id="IPR042110">
    <property type="entry name" value="Adenylosuccinate_synth_dom2"/>
</dbReference>
<dbReference type="NCBIfam" id="NF002223">
    <property type="entry name" value="PRK01117.1"/>
    <property type="match status" value="1"/>
</dbReference>
<evidence type="ECO:0000256" key="3">
    <source>
        <dbReference type="ARBA" id="ARBA00022723"/>
    </source>
</evidence>
<dbReference type="HAMAP" id="MF_00011">
    <property type="entry name" value="Adenylosucc_synth"/>
    <property type="match status" value="1"/>
</dbReference>
<dbReference type="FunFam" id="3.90.170.10:FF:000001">
    <property type="entry name" value="Adenylosuccinate synthetase"/>
    <property type="match status" value="1"/>
</dbReference>
<comment type="similarity">
    <text evidence="8">Belongs to the adenylosuccinate synthetase family.</text>
</comment>
<comment type="caution">
    <text evidence="8">Lacks conserved residue(s) required for the propagation of feature annotation.</text>
</comment>
<dbReference type="Gene3D" id="1.10.300.10">
    <property type="entry name" value="Adenylosuccinate Synthetase, subunit A, domain 2"/>
    <property type="match status" value="1"/>
</dbReference>
<dbReference type="InterPro" id="IPR042109">
    <property type="entry name" value="Adenylosuccinate_synth_dom1"/>
</dbReference>